<dbReference type="InterPro" id="IPR036388">
    <property type="entry name" value="WH-like_DNA-bd_sf"/>
</dbReference>
<comment type="catalytic activity">
    <reaction evidence="1">
        <text>a 4-O-methyl-thymidine in DNA + L-cysteinyl-[protein] = a thymidine in DNA + S-methyl-L-cysteinyl-[protein]</text>
        <dbReference type="Rhea" id="RHEA:53428"/>
        <dbReference type="Rhea" id="RHEA-COMP:10131"/>
        <dbReference type="Rhea" id="RHEA-COMP:10132"/>
        <dbReference type="Rhea" id="RHEA-COMP:13555"/>
        <dbReference type="Rhea" id="RHEA-COMP:13556"/>
        <dbReference type="ChEBI" id="CHEBI:29950"/>
        <dbReference type="ChEBI" id="CHEBI:82612"/>
        <dbReference type="ChEBI" id="CHEBI:137386"/>
        <dbReference type="ChEBI" id="CHEBI:137387"/>
        <dbReference type="EC" id="2.1.1.63"/>
    </reaction>
</comment>
<dbReference type="Gene3D" id="1.10.10.10">
    <property type="entry name" value="Winged helix-like DNA-binding domain superfamily/Winged helix DNA-binding domain"/>
    <property type="match status" value="1"/>
</dbReference>
<name>A6UR60_METVS</name>
<feature type="domain" description="Methylated-DNA-[protein]-cysteine S-methyltransferase DNA binding" evidence="7">
    <location>
        <begin position="8"/>
        <end position="86"/>
    </location>
</feature>
<dbReference type="SUPFAM" id="SSF46767">
    <property type="entry name" value="Methylated DNA-protein cysteine methyltransferase, C-terminal domain"/>
    <property type="match status" value="1"/>
</dbReference>
<dbReference type="EMBL" id="CP000742">
    <property type="protein sequence ID" value="ABR54982.1"/>
    <property type="molecule type" value="Genomic_DNA"/>
</dbReference>
<dbReference type="Pfam" id="PF01035">
    <property type="entry name" value="DNA_binding_1"/>
    <property type="match status" value="1"/>
</dbReference>
<dbReference type="STRING" id="406327.Mevan_1082"/>
<evidence type="ECO:0000256" key="6">
    <source>
        <dbReference type="ARBA" id="ARBA00049348"/>
    </source>
</evidence>
<evidence type="ECO:0000256" key="5">
    <source>
        <dbReference type="ARBA" id="ARBA00023204"/>
    </source>
</evidence>
<comment type="catalytic activity">
    <reaction evidence="6">
        <text>a 6-O-methyl-2'-deoxyguanosine in DNA + L-cysteinyl-[protein] = S-methyl-L-cysteinyl-[protein] + a 2'-deoxyguanosine in DNA</text>
        <dbReference type="Rhea" id="RHEA:24000"/>
        <dbReference type="Rhea" id="RHEA-COMP:10131"/>
        <dbReference type="Rhea" id="RHEA-COMP:10132"/>
        <dbReference type="Rhea" id="RHEA-COMP:11367"/>
        <dbReference type="Rhea" id="RHEA-COMP:11368"/>
        <dbReference type="ChEBI" id="CHEBI:29950"/>
        <dbReference type="ChEBI" id="CHEBI:82612"/>
        <dbReference type="ChEBI" id="CHEBI:85445"/>
        <dbReference type="ChEBI" id="CHEBI:85448"/>
        <dbReference type="EC" id="2.1.1.63"/>
    </reaction>
</comment>
<evidence type="ECO:0000256" key="2">
    <source>
        <dbReference type="ARBA" id="ARBA00022603"/>
    </source>
</evidence>
<protein>
    <submittedName>
        <fullName evidence="8">Methylated-DNA--protein-cysteine methyltransferase</fullName>
    </submittedName>
</protein>
<dbReference type="InterPro" id="IPR014048">
    <property type="entry name" value="MethylDNA_cys_MeTrfase_DNA-bd"/>
</dbReference>
<keyword evidence="4" id="KW-0227">DNA damage</keyword>
<dbReference type="GO" id="GO:0003908">
    <property type="term" value="F:methylated-DNA-[protein]-cysteine S-methyltransferase activity"/>
    <property type="evidence" value="ECO:0007669"/>
    <property type="project" value="UniProtKB-EC"/>
</dbReference>
<evidence type="ECO:0000256" key="3">
    <source>
        <dbReference type="ARBA" id="ARBA00022679"/>
    </source>
</evidence>
<sequence length="103" mass="11629">MEYTSPTFNDKCYELLKNVPKGSVTTYKIIARALNTNAYRAVGNAMKRNQNLLNVPCHRVVNSNGSVGEYILGTEKKIEILKSEGIEITNGKIVDFNNRLFKF</sequence>
<reference evidence="8" key="1">
    <citation type="submission" date="2007-06" db="EMBL/GenBank/DDBJ databases">
        <title>Complete sequence of Methanococcus vannielii SB.</title>
        <authorList>
            <consortium name="US DOE Joint Genome Institute"/>
            <person name="Copeland A."/>
            <person name="Lucas S."/>
            <person name="Lapidus A."/>
            <person name="Barry K."/>
            <person name="Glavina del Rio T."/>
            <person name="Dalin E."/>
            <person name="Tice H."/>
            <person name="Pitluck S."/>
            <person name="Chain P."/>
            <person name="Malfatti S."/>
            <person name="Shin M."/>
            <person name="Vergez L."/>
            <person name="Schmutz J."/>
            <person name="Larimer F."/>
            <person name="Land M."/>
            <person name="Hauser L."/>
            <person name="Kyrpides N."/>
            <person name="Anderson I."/>
            <person name="Sieprawska-Lupa M."/>
            <person name="Whitman W.B."/>
            <person name="Richardson P."/>
        </authorList>
    </citation>
    <scope>NUCLEOTIDE SEQUENCE [LARGE SCALE GENOMIC DNA]</scope>
    <source>
        <strain evidence="8">SB</strain>
    </source>
</reference>
<dbReference type="Proteomes" id="UP000001107">
    <property type="component" value="Chromosome"/>
</dbReference>
<evidence type="ECO:0000256" key="4">
    <source>
        <dbReference type="ARBA" id="ARBA00022763"/>
    </source>
</evidence>
<dbReference type="PANTHER" id="PTHR10815">
    <property type="entry name" value="METHYLATED-DNA--PROTEIN-CYSTEINE METHYLTRANSFERASE"/>
    <property type="match status" value="1"/>
</dbReference>
<dbReference type="GeneID" id="5325316"/>
<dbReference type="PROSITE" id="PS00374">
    <property type="entry name" value="MGMT"/>
    <property type="match status" value="1"/>
</dbReference>
<evidence type="ECO:0000259" key="7">
    <source>
        <dbReference type="Pfam" id="PF01035"/>
    </source>
</evidence>
<proteinExistence type="predicted"/>
<dbReference type="CDD" id="cd06445">
    <property type="entry name" value="ATase"/>
    <property type="match status" value="1"/>
</dbReference>
<dbReference type="InterPro" id="IPR036217">
    <property type="entry name" value="MethylDNA_cys_MeTrfase_DNAb"/>
</dbReference>
<gene>
    <name evidence="8" type="ordered locus">Mevan_1082</name>
</gene>
<evidence type="ECO:0000313" key="9">
    <source>
        <dbReference type="Proteomes" id="UP000001107"/>
    </source>
</evidence>
<dbReference type="AlphaFoldDB" id="A6UR60"/>
<keyword evidence="9" id="KW-1185">Reference proteome</keyword>
<dbReference type="OrthoDB" id="372118at2157"/>
<dbReference type="GO" id="GO:0006281">
    <property type="term" value="P:DNA repair"/>
    <property type="evidence" value="ECO:0007669"/>
    <property type="project" value="UniProtKB-KW"/>
</dbReference>
<dbReference type="KEGG" id="mvn:Mevan_1082"/>
<dbReference type="PANTHER" id="PTHR10815:SF13">
    <property type="entry name" value="METHYLATED-DNA--PROTEIN-CYSTEINE METHYLTRANSFERASE"/>
    <property type="match status" value="1"/>
</dbReference>
<dbReference type="GO" id="GO:0032259">
    <property type="term" value="P:methylation"/>
    <property type="evidence" value="ECO:0007669"/>
    <property type="project" value="UniProtKB-KW"/>
</dbReference>
<organism evidence="8 9">
    <name type="scientific">Methanococcus vannielii (strain ATCC 35089 / DSM 1224 / JCM 13029 / OCM 148 / SB)</name>
    <dbReference type="NCBI Taxonomy" id="406327"/>
    <lineage>
        <taxon>Archaea</taxon>
        <taxon>Methanobacteriati</taxon>
        <taxon>Methanobacteriota</taxon>
        <taxon>Methanomada group</taxon>
        <taxon>Methanococci</taxon>
        <taxon>Methanococcales</taxon>
        <taxon>Methanococcaceae</taxon>
        <taxon>Methanococcus</taxon>
    </lineage>
</organism>
<dbReference type="NCBIfam" id="TIGR00589">
    <property type="entry name" value="ogt"/>
    <property type="match status" value="1"/>
</dbReference>
<accession>A6UR60</accession>
<keyword evidence="3" id="KW-0808">Transferase</keyword>
<keyword evidence="2 8" id="KW-0489">Methyltransferase</keyword>
<dbReference type="InterPro" id="IPR001497">
    <property type="entry name" value="MethylDNA_cys_MeTrfase_AS"/>
</dbReference>
<dbReference type="RefSeq" id="WP_012065897.1">
    <property type="nucleotide sequence ID" value="NC_009634.1"/>
</dbReference>
<evidence type="ECO:0000313" key="8">
    <source>
        <dbReference type="EMBL" id="ABR54982.1"/>
    </source>
</evidence>
<dbReference type="HOGENOM" id="CLU_000445_52_5_2"/>
<dbReference type="eggNOG" id="arCOG02724">
    <property type="taxonomic scope" value="Archaea"/>
</dbReference>
<evidence type="ECO:0000256" key="1">
    <source>
        <dbReference type="ARBA" id="ARBA00001286"/>
    </source>
</evidence>
<keyword evidence="5" id="KW-0234">DNA repair</keyword>